<evidence type="ECO:0000313" key="3">
    <source>
        <dbReference type="Proteomes" id="UP001451303"/>
    </source>
</evidence>
<accession>A0ABR3DSZ9</accession>
<comment type="caution">
    <text evidence="2">The sequence shown here is derived from an EMBL/GenBank/DDBJ whole genome shotgun (WGS) entry which is preliminary data.</text>
</comment>
<keyword evidence="3" id="KW-1185">Reference proteome</keyword>
<reference evidence="2 3" key="1">
    <citation type="submission" date="2023-09" db="EMBL/GenBank/DDBJ databases">
        <title>Multi-omics analysis of a traditional fermented food reveals byproduct-associated fungal strains for waste-to-food upcycling.</title>
        <authorList>
            <consortium name="Lawrence Berkeley National Laboratory"/>
            <person name="Rekdal V.M."/>
            <person name="Villalobos-Escobedo J.M."/>
            <person name="Rodriguez-Valeron N."/>
            <person name="Garcia M.O."/>
            <person name="Vasquez D.P."/>
            <person name="Damayanti I."/>
            <person name="Sorensen P.M."/>
            <person name="Baidoo E.E."/>
            <person name="De Carvalho A.C."/>
            <person name="Riley R."/>
            <person name="Lipzen A."/>
            <person name="He G."/>
            <person name="Yan M."/>
            <person name="Haridas S."/>
            <person name="Daum C."/>
            <person name="Yoshinaga Y."/>
            <person name="Ng V."/>
            <person name="Grigoriev I.V."/>
            <person name="Munk R."/>
            <person name="Nuraida L."/>
            <person name="Wijaya C.H."/>
            <person name="Morales P.-C."/>
            <person name="Keasling J.D."/>
        </authorList>
    </citation>
    <scope>NUCLEOTIDE SEQUENCE [LARGE SCALE GENOMIC DNA]</scope>
    <source>
        <strain evidence="2 3">FGSC 2613</strain>
    </source>
</reference>
<organism evidence="2 3">
    <name type="scientific">Neurospora intermedia</name>
    <dbReference type="NCBI Taxonomy" id="5142"/>
    <lineage>
        <taxon>Eukaryota</taxon>
        <taxon>Fungi</taxon>
        <taxon>Dikarya</taxon>
        <taxon>Ascomycota</taxon>
        <taxon>Pezizomycotina</taxon>
        <taxon>Sordariomycetes</taxon>
        <taxon>Sordariomycetidae</taxon>
        <taxon>Sordariales</taxon>
        <taxon>Sordariaceae</taxon>
        <taxon>Neurospora</taxon>
    </lineage>
</organism>
<dbReference type="EMBL" id="JAVLET010000001">
    <property type="protein sequence ID" value="KAL0475790.1"/>
    <property type="molecule type" value="Genomic_DNA"/>
</dbReference>
<feature type="region of interest" description="Disordered" evidence="1">
    <location>
        <begin position="190"/>
        <end position="214"/>
    </location>
</feature>
<protein>
    <submittedName>
        <fullName evidence="2">Uncharacterized protein</fullName>
    </submittedName>
</protein>
<dbReference type="Proteomes" id="UP001451303">
    <property type="component" value="Unassembled WGS sequence"/>
</dbReference>
<proteinExistence type="predicted"/>
<name>A0ABR3DSZ9_NEUIN</name>
<gene>
    <name evidence="2" type="ORF">QR685DRAFT_513743</name>
</gene>
<evidence type="ECO:0000313" key="2">
    <source>
        <dbReference type="EMBL" id="KAL0475790.1"/>
    </source>
</evidence>
<evidence type="ECO:0000256" key="1">
    <source>
        <dbReference type="SAM" id="MobiDB-lite"/>
    </source>
</evidence>
<sequence length="240" mass="27206">MVFADLFSVVICGRCCVTSNIARYFILRDAVSRPRSKVTKSIVRDSSTSQHEFYHRGPPIATSVMIWKGRLRGCVSSATFSSRSTIISFILHTITAFHHLSNKVYWADMDRKIDGAFSNLLCRNCARIVGKSVIIQRLVVVDSYKLRNRRAVLTEKELFFFTAQGSRTSWSQLPPVAIFAPLFSVTRTGISGPRPRTGLPQRLSPRPYHSQTRHNFSGHSHRLLLSKIREATLLGRDIIR</sequence>